<evidence type="ECO:0000313" key="3">
    <source>
        <dbReference type="EMBL" id="MBB5127795.1"/>
    </source>
</evidence>
<organism evidence="3 4">
    <name type="scientific">Streptomyces griseoloalbus</name>
    <dbReference type="NCBI Taxonomy" id="67303"/>
    <lineage>
        <taxon>Bacteria</taxon>
        <taxon>Bacillati</taxon>
        <taxon>Actinomycetota</taxon>
        <taxon>Actinomycetes</taxon>
        <taxon>Kitasatosporales</taxon>
        <taxon>Streptomycetaceae</taxon>
        <taxon>Streptomyces</taxon>
    </lineage>
</organism>
<evidence type="ECO:0000259" key="2">
    <source>
        <dbReference type="Pfam" id="PF23636"/>
    </source>
</evidence>
<feature type="transmembrane region" description="Helical" evidence="1">
    <location>
        <begin position="118"/>
        <end position="136"/>
    </location>
</feature>
<proteinExistence type="predicted"/>
<protein>
    <recommendedName>
        <fullName evidence="2">DUF7144 domain-containing protein</fullName>
    </recommendedName>
</protein>
<dbReference type="EMBL" id="JACHJE010000010">
    <property type="protein sequence ID" value="MBB5127795.1"/>
    <property type="molecule type" value="Genomic_DNA"/>
</dbReference>
<feature type="transmembrane region" description="Helical" evidence="1">
    <location>
        <begin position="21"/>
        <end position="49"/>
    </location>
</feature>
<evidence type="ECO:0000256" key="1">
    <source>
        <dbReference type="SAM" id="Phobius"/>
    </source>
</evidence>
<comment type="caution">
    <text evidence="3">The sequence shown here is derived from an EMBL/GenBank/DDBJ whole genome shotgun (WGS) entry which is preliminary data.</text>
</comment>
<name>A0A7W8BQK9_9ACTN</name>
<feature type="transmembrane region" description="Helical" evidence="1">
    <location>
        <begin position="69"/>
        <end position="88"/>
    </location>
</feature>
<keyword evidence="4" id="KW-1185">Reference proteome</keyword>
<gene>
    <name evidence="3" type="ORF">FHS32_004548</name>
</gene>
<keyword evidence="1" id="KW-0812">Transmembrane</keyword>
<sequence length="146" mass="15620">MASNVSGTRHHQAGWEAASPWATSWTVAAAVLMTFGGIMAIFQGIAAIAQDDVFVATRDFTYKFSLTGWGWVHLILGALVTAAGLALFRGAGWARAVGVALAGLSMIANFVWLPYAPVWSIVLIIIDGFIIWALCAPRRESPESRA</sequence>
<dbReference type="Proteomes" id="UP000568022">
    <property type="component" value="Unassembled WGS sequence"/>
</dbReference>
<keyword evidence="1" id="KW-0472">Membrane</keyword>
<reference evidence="3 4" key="1">
    <citation type="submission" date="2020-08" db="EMBL/GenBank/DDBJ databases">
        <title>Genomic Encyclopedia of Type Strains, Phase III (KMG-III): the genomes of soil and plant-associated and newly described type strains.</title>
        <authorList>
            <person name="Whitman W."/>
        </authorList>
    </citation>
    <scope>NUCLEOTIDE SEQUENCE [LARGE SCALE GENOMIC DNA]</scope>
    <source>
        <strain evidence="3 4">CECT 3226</strain>
    </source>
</reference>
<dbReference type="AlphaFoldDB" id="A0A7W8BQK9"/>
<feature type="transmembrane region" description="Helical" evidence="1">
    <location>
        <begin position="93"/>
        <end position="112"/>
    </location>
</feature>
<evidence type="ECO:0000313" key="4">
    <source>
        <dbReference type="Proteomes" id="UP000568022"/>
    </source>
</evidence>
<feature type="domain" description="DUF7144" evidence="2">
    <location>
        <begin position="25"/>
        <end position="138"/>
    </location>
</feature>
<keyword evidence="1" id="KW-1133">Transmembrane helix</keyword>
<dbReference type="InterPro" id="IPR055568">
    <property type="entry name" value="DUF7144"/>
</dbReference>
<accession>A0A7W8BQK9</accession>
<dbReference type="Pfam" id="PF23636">
    <property type="entry name" value="DUF7144"/>
    <property type="match status" value="1"/>
</dbReference>